<reference evidence="1 2" key="1">
    <citation type="submission" date="2023-11" db="EMBL/GenBank/DDBJ databases">
        <title>Draft genome sequence of Microbacterium arthrosphaerae JCM 30492.</title>
        <authorList>
            <person name="Zhang G."/>
            <person name="Ding Y."/>
        </authorList>
    </citation>
    <scope>NUCLEOTIDE SEQUENCE [LARGE SCALE GENOMIC DNA]</scope>
    <source>
        <strain evidence="1 2">JCM 30492</strain>
    </source>
</reference>
<gene>
    <name evidence="1" type="ORF">R8Z58_03580</name>
</gene>
<evidence type="ECO:0000313" key="2">
    <source>
        <dbReference type="Proteomes" id="UP001283109"/>
    </source>
</evidence>
<dbReference type="RefSeq" id="WP_318352370.1">
    <property type="nucleotide sequence ID" value="NZ_JAWQEV010000001.1"/>
</dbReference>
<dbReference type="EMBL" id="JAWQEV010000001">
    <property type="protein sequence ID" value="MDW4571854.1"/>
    <property type="molecule type" value="Genomic_DNA"/>
</dbReference>
<protein>
    <submittedName>
        <fullName evidence="1">Uncharacterized protein</fullName>
    </submittedName>
</protein>
<accession>A0ABU4GXR4</accession>
<organism evidence="1 2">
    <name type="scientific">Microbacterium arthrosphaerae</name>
    <dbReference type="NCBI Taxonomy" id="792652"/>
    <lineage>
        <taxon>Bacteria</taxon>
        <taxon>Bacillati</taxon>
        <taxon>Actinomycetota</taxon>
        <taxon>Actinomycetes</taxon>
        <taxon>Micrococcales</taxon>
        <taxon>Microbacteriaceae</taxon>
        <taxon>Microbacterium</taxon>
    </lineage>
</organism>
<comment type="caution">
    <text evidence="1">The sequence shown here is derived from an EMBL/GenBank/DDBJ whole genome shotgun (WGS) entry which is preliminary data.</text>
</comment>
<dbReference type="Proteomes" id="UP001283109">
    <property type="component" value="Unassembled WGS sequence"/>
</dbReference>
<keyword evidence="2" id="KW-1185">Reference proteome</keyword>
<proteinExistence type="predicted"/>
<evidence type="ECO:0000313" key="1">
    <source>
        <dbReference type="EMBL" id="MDW4571854.1"/>
    </source>
</evidence>
<name>A0ABU4GXR4_9MICO</name>
<sequence>MFAVHAAELQYHHDVRTRDREHRILAAMRERTTAPHAATAAPRHPAAVVPAVTAVRPQRAAWPRPIGLRAPQECPAACAVA</sequence>